<reference evidence="3 4" key="1">
    <citation type="journal article" date="2010" name="BMC Genomics">
        <title>Complete genome sequence and lifestyle of black-pigmented Corynebacterium aurimucosum ATCC 700975 (formerly C. nigricans CN-1) isolated from a vaginal swab of a woman with spontaneous abortion.</title>
        <authorList>
            <person name="Trost E."/>
            <person name="Gotker S."/>
            <person name="Schneider J."/>
            <person name="Schneiker-Bekel S."/>
            <person name="Szczepanowski R."/>
            <person name="Tilker A."/>
            <person name="Viehoever P."/>
            <person name="Arnold W."/>
            <person name="Bekel T."/>
            <person name="Blom J."/>
            <person name="Gartemann K.H."/>
            <person name="Linke B."/>
            <person name="Goesmann A."/>
            <person name="Puhler A."/>
            <person name="Shukla S.K."/>
            <person name="Tauch A."/>
        </authorList>
    </citation>
    <scope>NUCLEOTIDE SEQUENCE [LARGE SCALE GENOMIC DNA]</scope>
    <source>
        <strain evidence="4">ATCC 700975 / DSM 44827 / CIP 107346 / CN-1</strain>
    </source>
</reference>
<dbReference type="PANTHER" id="PTHR46211:SF14">
    <property type="entry name" value="GLYCEROPHOSPHODIESTER PHOSPHODIESTERASE"/>
    <property type="match status" value="1"/>
</dbReference>
<dbReference type="InterPro" id="IPR017946">
    <property type="entry name" value="PLC-like_Pdiesterase_TIM-brl"/>
</dbReference>
<dbReference type="Gene3D" id="3.20.20.190">
    <property type="entry name" value="Phosphatidylinositol (PI) phosphodiesterase"/>
    <property type="match status" value="1"/>
</dbReference>
<dbReference type="Proteomes" id="UP000002077">
    <property type="component" value="Chromosome"/>
</dbReference>
<dbReference type="SUPFAM" id="SSF51695">
    <property type="entry name" value="PLC-like phosphodiesterases"/>
    <property type="match status" value="1"/>
</dbReference>
<evidence type="ECO:0000256" key="1">
    <source>
        <dbReference type="SAM" id="MobiDB-lite"/>
    </source>
</evidence>
<dbReference type="InterPro" id="IPR030395">
    <property type="entry name" value="GP_PDE_dom"/>
</dbReference>
<accession>C3PIB2</accession>
<dbReference type="eggNOG" id="COG0584">
    <property type="taxonomic scope" value="Bacteria"/>
</dbReference>
<dbReference type="GO" id="GO:0006629">
    <property type="term" value="P:lipid metabolic process"/>
    <property type="evidence" value="ECO:0007669"/>
    <property type="project" value="InterPro"/>
</dbReference>
<dbReference type="Pfam" id="PF03009">
    <property type="entry name" value="GDPD"/>
    <property type="match status" value="1"/>
</dbReference>
<evidence type="ECO:0000313" key="4">
    <source>
        <dbReference type="Proteomes" id="UP000002077"/>
    </source>
</evidence>
<keyword evidence="4" id="KW-1185">Reference proteome</keyword>
<protein>
    <recommendedName>
        <fullName evidence="2">GP-PDE domain-containing protein</fullName>
    </recommendedName>
</protein>
<sequence>MMRTPGGDREMQLWRRTQGGDIPMVLGQVGDDSQGDTPNPNPVAEPGVKGFLKTRPFYMAHRFGGTEYPEMTKVGLQASIDAGFRCYEFSTYRTKDGVYIGSHDWTTKRTTGVKHEIWNTDWATIKTLKQETGPFMRLEEVVEMMPEGTVLALDHKTTSAGINTNPDDLASEEALFKKLEELFDDPTERVIWKLFSGSDSAERAKARGYTVMCMVYENELDAADLSRWDILGLEWNATQAGWDRLKAAGKPTIAHIITSASQARVALDKGADGLMSSVPSTVHP</sequence>
<gene>
    <name evidence="3" type="ordered locus">cauri_1973</name>
</gene>
<dbReference type="HOGENOM" id="CLU_979013_0_0_11"/>
<dbReference type="KEGG" id="car:cauri_1973"/>
<organism evidence="3 4">
    <name type="scientific">Corynebacterium aurimucosum (strain ATCC 700975 / DSM 44827 / CIP 107346 / CN-1)</name>
    <name type="common">Corynebacterium nigricans</name>
    <dbReference type="NCBI Taxonomy" id="548476"/>
    <lineage>
        <taxon>Bacteria</taxon>
        <taxon>Bacillati</taxon>
        <taxon>Actinomycetota</taxon>
        <taxon>Actinomycetes</taxon>
        <taxon>Mycobacteriales</taxon>
        <taxon>Corynebacteriaceae</taxon>
        <taxon>Corynebacterium</taxon>
    </lineage>
</organism>
<dbReference type="GO" id="GO:0008081">
    <property type="term" value="F:phosphoric diester hydrolase activity"/>
    <property type="evidence" value="ECO:0007669"/>
    <property type="project" value="InterPro"/>
</dbReference>
<dbReference type="STRING" id="548476.cauri_1973"/>
<dbReference type="PROSITE" id="PS51704">
    <property type="entry name" value="GP_PDE"/>
    <property type="match status" value="1"/>
</dbReference>
<evidence type="ECO:0000313" key="3">
    <source>
        <dbReference type="EMBL" id="ACP33566.1"/>
    </source>
</evidence>
<feature type="region of interest" description="Disordered" evidence="1">
    <location>
        <begin position="28"/>
        <end position="47"/>
    </location>
</feature>
<evidence type="ECO:0000259" key="2">
    <source>
        <dbReference type="PROSITE" id="PS51704"/>
    </source>
</evidence>
<name>C3PIB2_CORA7</name>
<feature type="domain" description="GP-PDE" evidence="2">
    <location>
        <begin position="56"/>
        <end position="284"/>
    </location>
</feature>
<proteinExistence type="predicted"/>
<dbReference type="EMBL" id="CP001601">
    <property type="protein sequence ID" value="ACP33566.1"/>
    <property type="molecule type" value="Genomic_DNA"/>
</dbReference>
<dbReference type="AlphaFoldDB" id="C3PIB2"/>
<dbReference type="PANTHER" id="PTHR46211">
    <property type="entry name" value="GLYCEROPHOSPHORYL DIESTER PHOSPHODIESTERASE"/>
    <property type="match status" value="1"/>
</dbReference>